<comment type="caution">
    <text evidence="1">The sequence shown here is derived from an EMBL/GenBank/DDBJ whole genome shotgun (WGS) entry which is preliminary data.</text>
</comment>
<dbReference type="AlphaFoldDB" id="A0A448XAC6"/>
<dbReference type="EMBL" id="CAAALY010131446">
    <property type="protein sequence ID" value="VEL32203.1"/>
    <property type="molecule type" value="Genomic_DNA"/>
</dbReference>
<evidence type="ECO:0000313" key="2">
    <source>
        <dbReference type="Proteomes" id="UP000784294"/>
    </source>
</evidence>
<reference evidence="1" key="1">
    <citation type="submission" date="2018-11" db="EMBL/GenBank/DDBJ databases">
        <authorList>
            <consortium name="Pathogen Informatics"/>
        </authorList>
    </citation>
    <scope>NUCLEOTIDE SEQUENCE</scope>
</reference>
<sequence>MEKINLSNESCEDLVENVRTDVCSDLSFKCGNDLEDSSVWTNTLLEEWIKEIETSMDYMSNSAHLLVEMVDQVCRRVTARDVGRIVQPRDDLIRVASVAEAASKELHRWGLSAITHGTKLIHELGQIREEKGTIQAELKRIKVHMDEVCAFRCLTSFKLTILVQ</sequence>
<dbReference type="OrthoDB" id="413404at2759"/>
<proteinExistence type="predicted"/>
<dbReference type="Proteomes" id="UP000784294">
    <property type="component" value="Unassembled WGS sequence"/>
</dbReference>
<accession>A0A448XAC6</accession>
<keyword evidence="2" id="KW-1185">Reference proteome</keyword>
<evidence type="ECO:0000313" key="1">
    <source>
        <dbReference type="EMBL" id="VEL32203.1"/>
    </source>
</evidence>
<protein>
    <submittedName>
        <fullName evidence="1">Uncharacterized protein</fullName>
    </submittedName>
</protein>
<organism evidence="1 2">
    <name type="scientific">Protopolystoma xenopodis</name>
    <dbReference type="NCBI Taxonomy" id="117903"/>
    <lineage>
        <taxon>Eukaryota</taxon>
        <taxon>Metazoa</taxon>
        <taxon>Spiralia</taxon>
        <taxon>Lophotrochozoa</taxon>
        <taxon>Platyhelminthes</taxon>
        <taxon>Monogenea</taxon>
        <taxon>Polyopisthocotylea</taxon>
        <taxon>Polystomatidea</taxon>
        <taxon>Polystomatidae</taxon>
        <taxon>Protopolystoma</taxon>
    </lineage>
</organism>
<name>A0A448XAC6_9PLAT</name>
<gene>
    <name evidence="1" type="ORF">PXEA_LOCUS25643</name>
</gene>